<accession>A0A084J772</accession>
<dbReference type="STRING" id="318464.IO99_18475"/>
<protein>
    <recommendedName>
        <fullName evidence="1">DUF6873 domain-containing protein</fullName>
    </recommendedName>
</protein>
<sequence length="234" mass="26542">MKYAFVDFRISFEELFALENLNCKVILCEPCNSLYPAICGHPDILMHFIDNNNAIIHKDASSTFEETLKSLNLTVLRSTSTLTDKYPNDIILNAVNTPDFFMHNIRYTDKTLLENINHKTLININQGYTKCSTVVLSNKAFITSDICIYKELNNYGYDVLLIPPGDILLPHLNYGFIGGTCGMIDSKTIVFYGDLDLYPHGNLIKRFLDKHGITPISLVNSQLIDRGSIYFLDI</sequence>
<name>A0A084J772_9CLOT</name>
<evidence type="ECO:0000259" key="1">
    <source>
        <dbReference type="Pfam" id="PF21778"/>
    </source>
</evidence>
<evidence type="ECO:0000313" key="2">
    <source>
        <dbReference type="EMBL" id="KEZ84806.1"/>
    </source>
</evidence>
<dbReference type="eggNOG" id="ENOG502ZBQJ">
    <property type="taxonomic scope" value="Bacteria"/>
</dbReference>
<dbReference type="Pfam" id="PF21778">
    <property type="entry name" value="DUF6873"/>
    <property type="match status" value="1"/>
</dbReference>
<dbReference type="InterPro" id="IPR049238">
    <property type="entry name" value="DUF6873"/>
</dbReference>
<dbReference type="AlphaFoldDB" id="A0A084J772"/>
<keyword evidence="3" id="KW-1185">Reference proteome</keyword>
<dbReference type="Proteomes" id="UP000028542">
    <property type="component" value="Unassembled WGS sequence"/>
</dbReference>
<feature type="domain" description="DUF6873" evidence="1">
    <location>
        <begin position="5"/>
        <end position="229"/>
    </location>
</feature>
<comment type="caution">
    <text evidence="2">The sequence shown here is derived from an EMBL/GenBank/DDBJ whole genome shotgun (WGS) entry which is preliminary data.</text>
</comment>
<gene>
    <name evidence="2" type="ORF">IO99_18475</name>
</gene>
<dbReference type="EMBL" id="JPMD01000064">
    <property type="protein sequence ID" value="KEZ84806.1"/>
    <property type="molecule type" value="Genomic_DNA"/>
</dbReference>
<reference evidence="2 3" key="1">
    <citation type="submission" date="2014-07" db="EMBL/GenBank/DDBJ databases">
        <title>Draft genome of Clostridium sulfidigenes 113A isolated from sediments associated with methane hydrate from Krishna Godavari basin.</title>
        <authorList>
            <person name="Honkalas V.S."/>
            <person name="Dabir A.P."/>
            <person name="Arora P."/>
            <person name="Dhakephalkar P.K."/>
        </authorList>
    </citation>
    <scope>NUCLEOTIDE SEQUENCE [LARGE SCALE GENOMIC DNA]</scope>
    <source>
        <strain evidence="2 3">113A</strain>
    </source>
</reference>
<evidence type="ECO:0000313" key="3">
    <source>
        <dbReference type="Proteomes" id="UP000028542"/>
    </source>
</evidence>
<organism evidence="2 3">
    <name type="scientific">Clostridium sulfidigenes</name>
    <dbReference type="NCBI Taxonomy" id="318464"/>
    <lineage>
        <taxon>Bacteria</taxon>
        <taxon>Bacillati</taxon>
        <taxon>Bacillota</taxon>
        <taxon>Clostridia</taxon>
        <taxon>Eubacteriales</taxon>
        <taxon>Clostridiaceae</taxon>
        <taxon>Clostridium</taxon>
    </lineage>
</organism>
<proteinExistence type="predicted"/>
<dbReference type="RefSeq" id="WP_035135818.1">
    <property type="nucleotide sequence ID" value="NZ_JPMD01000064.1"/>
</dbReference>